<dbReference type="Pfam" id="PF06315">
    <property type="entry name" value="AceK_kinase"/>
    <property type="match status" value="1"/>
</dbReference>
<organism evidence="1">
    <name type="scientific">Cyprideis torosa</name>
    <dbReference type="NCBI Taxonomy" id="163714"/>
    <lineage>
        <taxon>Eukaryota</taxon>
        <taxon>Metazoa</taxon>
        <taxon>Ecdysozoa</taxon>
        <taxon>Arthropoda</taxon>
        <taxon>Crustacea</taxon>
        <taxon>Oligostraca</taxon>
        <taxon>Ostracoda</taxon>
        <taxon>Podocopa</taxon>
        <taxon>Podocopida</taxon>
        <taxon>Cytherocopina</taxon>
        <taxon>Cytheroidea</taxon>
        <taxon>Cytherideidae</taxon>
        <taxon>Cyprideis</taxon>
    </lineage>
</organism>
<dbReference type="Pfam" id="PF20423">
    <property type="entry name" value="AceK_regulatory"/>
    <property type="match status" value="1"/>
</dbReference>
<gene>
    <name evidence="1" type="ORF">CTOB1V02_LOCUS15606</name>
</gene>
<dbReference type="OrthoDB" id="8300234at2759"/>
<proteinExistence type="predicted"/>
<dbReference type="AlphaFoldDB" id="A0A7R8WTY1"/>
<dbReference type="GO" id="GO:0008772">
    <property type="term" value="F:[isocitrate dehydrogenase (NADP+)] kinase activity"/>
    <property type="evidence" value="ECO:0007669"/>
    <property type="project" value="InterPro"/>
</dbReference>
<dbReference type="GO" id="GO:0005524">
    <property type="term" value="F:ATP binding"/>
    <property type="evidence" value="ECO:0007669"/>
    <property type="project" value="InterPro"/>
</dbReference>
<accession>A0A7R8WTY1</accession>
<reference evidence="1" key="1">
    <citation type="submission" date="2020-11" db="EMBL/GenBank/DDBJ databases">
        <authorList>
            <person name="Tran Van P."/>
        </authorList>
    </citation>
    <scope>NUCLEOTIDE SEQUENCE</scope>
</reference>
<dbReference type="GO" id="GO:0004721">
    <property type="term" value="F:phosphoprotein phosphatase activity"/>
    <property type="evidence" value="ECO:0007669"/>
    <property type="project" value="TreeGrafter"/>
</dbReference>
<protein>
    <submittedName>
        <fullName evidence="1">Uncharacterized protein</fullName>
    </submittedName>
</protein>
<dbReference type="GO" id="GO:0005737">
    <property type="term" value="C:cytoplasm"/>
    <property type="evidence" value="ECO:0007669"/>
    <property type="project" value="InterPro"/>
</dbReference>
<dbReference type="InterPro" id="IPR046855">
    <property type="entry name" value="AceK_kinase"/>
</dbReference>
<sequence length="317" mass="37054">MVETEVPAHIVRFLNQILPGKTRADLYSALGLQKQGKSEFYRNFLHRLSYSSDQLEIARGTKGMVMTVFTLPSYPFVFKCINDRFAPPKNVTRKVVEQKYMQVKMHDRVGRMADTLEFSYVALPLSRVTEELRRELEEKIANSLQYDGDHLIIKHLYIERRMEPLNVYLENVDGEKLEDAILGYGNAIKELAAANIFPGDLLLKNFGVTSFGRVIFYDYDEIELLVDCNFRKIPPPRFPEDEMAAEPWYSIGPRDVFPEEFLTFVFTNVEHRKIFLKYHADLLDAGYWQGIQQDIRENRFHDVFPYAPAIRFQNRYG</sequence>
<dbReference type="InterPro" id="IPR046854">
    <property type="entry name" value="AceK_regulatory"/>
</dbReference>
<dbReference type="PANTHER" id="PTHR39559:SF1">
    <property type="entry name" value="ISOCITRATE DEHYDROGENASE KINASE_PHOSPHATASE"/>
    <property type="match status" value="1"/>
</dbReference>
<dbReference type="InterPro" id="IPR010452">
    <property type="entry name" value="Isocitrate_DH_AceK"/>
</dbReference>
<dbReference type="NCBIfam" id="NF002804">
    <property type="entry name" value="PRK02946.1"/>
    <property type="match status" value="1"/>
</dbReference>
<evidence type="ECO:0000313" key="1">
    <source>
        <dbReference type="EMBL" id="CAD7237791.1"/>
    </source>
</evidence>
<dbReference type="EMBL" id="OB692074">
    <property type="protein sequence ID" value="CAD7237791.1"/>
    <property type="molecule type" value="Genomic_DNA"/>
</dbReference>
<dbReference type="PANTHER" id="PTHR39559">
    <property type="match status" value="1"/>
</dbReference>
<name>A0A7R8WTY1_9CRUS</name>
<dbReference type="GO" id="GO:0006006">
    <property type="term" value="P:glucose metabolic process"/>
    <property type="evidence" value="ECO:0007669"/>
    <property type="project" value="InterPro"/>
</dbReference>
<dbReference type="GO" id="GO:0016208">
    <property type="term" value="F:AMP binding"/>
    <property type="evidence" value="ECO:0007669"/>
    <property type="project" value="TreeGrafter"/>
</dbReference>